<dbReference type="EMBL" id="FLQU01002044">
    <property type="protein sequence ID" value="SBS95410.1"/>
    <property type="molecule type" value="Genomic_DNA"/>
</dbReference>
<organism evidence="3 4">
    <name type="scientific">Plasmodium ovale curtisi</name>
    <dbReference type="NCBI Taxonomy" id="864141"/>
    <lineage>
        <taxon>Eukaryota</taxon>
        <taxon>Sar</taxon>
        <taxon>Alveolata</taxon>
        <taxon>Apicomplexa</taxon>
        <taxon>Aconoidasida</taxon>
        <taxon>Haemosporida</taxon>
        <taxon>Plasmodiidae</taxon>
        <taxon>Plasmodium</taxon>
        <taxon>Plasmodium (Plasmodium)</taxon>
    </lineage>
</organism>
<name>A0A1A8XAW0_PLAOA</name>
<evidence type="ECO:0000313" key="2">
    <source>
        <dbReference type="EMBL" id="SBS95410.1"/>
    </source>
</evidence>
<reference evidence="4 5" key="2">
    <citation type="submission" date="2016-05" db="EMBL/GenBank/DDBJ databases">
        <authorList>
            <person name="Naeem Raeece"/>
        </authorList>
    </citation>
    <scope>NUCLEOTIDE SEQUENCE [LARGE SCALE GENOMIC DNA]</scope>
</reference>
<reference evidence="3" key="1">
    <citation type="submission" date="2016-05" db="EMBL/GenBank/DDBJ databases">
        <authorList>
            <person name="Lavstsen T."/>
            <person name="Jespersen J.S."/>
        </authorList>
    </citation>
    <scope>NUCLEOTIDE SEQUENCE [LARGE SCALE GENOMIC DNA]</scope>
</reference>
<accession>A0A1A8XAW0</accession>
<dbReference type="EMBL" id="FLQV01002459">
    <property type="protein sequence ID" value="SBT01389.1"/>
    <property type="molecule type" value="Genomic_DNA"/>
</dbReference>
<evidence type="ECO:0000256" key="1">
    <source>
        <dbReference type="SAM" id="Phobius"/>
    </source>
</evidence>
<sequence length="359" mass="42113">MPTVFSDNVIQNWDDNYPSLMNLPIKRIYRKFNEYYSYEKYVNTPCNSFLEEFFPHKDDVISVCLKIDQILKKSNTDIIYYKTFTINKYCKYLSYFLYDKIMNSNKYNNIHVLYDTLNKIKKIYGLNDNCNIINFSIDKEQFDKKKALYLHGEILNWIKDNSATYDSSDSQIFSKYFSECVNTYSRIAQNNYCKEFKNYEEELDHFLRNFKEAKNILEEKKIIISGENIKILEKPTCTSEDGSVPPAHETDVVPHTDDGIPSIAISSDVQTDQMESTDAGTDITSGLVFSSLAGMILFSFIFYKFTPFGTWLHRKIGSINKNFNLDVKNNEFIEDTFDNENINIYDDTYHMKYHSSENA</sequence>
<keyword evidence="1" id="KW-0812">Transmembrane</keyword>
<dbReference type="Proteomes" id="UP000078546">
    <property type="component" value="Unassembled WGS sequence"/>
</dbReference>
<dbReference type="Proteomes" id="UP000078560">
    <property type="component" value="Unassembled WGS sequence"/>
</dbReference>
<protein>
    <submittedName>
        <fullName evidence="3">PIR Superfamily Protein</fullName>
    </submittedName>
</protein>
<evidence type="ECO:0000313" key="3">
    <source>
        <dbReference type="EMBL" id="SBT01389.1"/>
    </source>
</evidence>
<keyword evidence="1" id="KW-0472">Membrane</keyword>
<dbReference type="InterPro" id="IPR008780">
    <property type="entry name" value="Plasmodium_Vir"/>
</dbReference>
<evidence type="ECO:0000313" key="5">
    <source>
        <dbReference type="Proteomes" id="UP000078560"/>
    </source>
</evidence>
<gene>
    <name evidence="3" type="ORF">POVCU1_066580</name>
    <name evidence="2" type="ORF">POVCU2_0095630</name>
</gene>
<dbReference type="Pfam" id="PF05795">
    <property type="entry name" value="Plasmodium_Vir"/>
    <property type="match status" value="1"/>
</dbReference>
<dbReference type="AlphaFoldDB" id="A0A1A8XAW0"/>
<keyword evidence="1" id="KW-1133">Transmembrane helix</keyword>
<feature type="transmembrane region" description="Helical" evidence="1">
    <location>
        <begin position="283"/>
        <end position="305"/>
    </location>
</feature>
<evidence type="ECO:0000313" key="4">
    <source>
        <dbReference type="Proteomes" id="UP000078546"/>
    </source>
</evidence>
<proteinExistence type="predicted"/>